<dbReference type="GO" id="GO:0055052">
    <property type="term" value="C:ATP-binding cassette (ABC) transporter complex, substrate-binding subunit-containing"/>
    <property type="evidence" value="ECO:0007669"/>
    <property type="project" value="TreeGrafter"/>
</dbReference>
<evidence type="ECO:0000256" key="5">
    <source>
        <dbReference type="RuleBase" id="RU365005"/>
    </source>
</evidence>
<dbReference type="GO" id="GO:0015144">
    <property type="term" value="F:carbohydrate transmembrane transporter activity"/>
    <property type="evidence" value="ECO:0007669"/>
    <property type="project" value="InterPro"/>
</dbReference>
<dbReference type="PROSITE" id="PS51257">
    <property type="entry name" value="PROKAR_LIPOPROTEIN"/>
    <property type="match status" value="1"/>
</dbReference>
<dbReference type="RefSeq" id="WP_111273514.1">
    <property type="nucleotide sequence ID" value="NZ_QKWW01000118.1"/>
</dbReference>
<dbReference type="InterPro" id="IPR006059">
    <property type="entry name" value="SBP"/>
</dbReference>
<dbReference type="PANTHER" id="PTHR30061">
    <property type="entry name" value="MALTOSE-BINDING PERIPLASMIC PROTEIN"/>
    <property type="match status" value="1"/>
</dbReference>
<comment type="subcellular location">
    <subcellularLocation>
        <location evidence="5">Cell membrane</location>
        <topology evidence="5">Lipid-anchor</topology>
    </subcellularLocation>
</comment>
<dbReference type="InterPro" id="IPR006060">
    <property type="entry name" value="Maltose/Cyclodextrin-bd"/>
</dbReference>
<dbReference type="CDD" id="cd13586">
    <property type="entry name" value="PBP2_Maltose_binding_like"/>
    <property type="match status" value="1"/>
</dbReference>
<evidence type="ECO:0000313" key="7">
    <source>
        <dbReference type="Proteomes" id="UP000249204"/>
    </source>
</evidence>
<evidence type="ECO:0000313" key="6">
    <source>
        <dbReference type="EMBL" id="PZT52241.1"/>
    </source>
</evidence>
<feature type="chain" id="PRO_5039743286" description="Maltodextrin-binding protein" evidence="5">
    <location>
        <begin position="19"/>
        <end position="430"/>
    </location>
</feature>
<reference evidence="6 7" key="1">
    <citation type="submission" date="2018-06" db="EMBL/GenBank/DDBJ databases">
        <title>Isolation of heavy metals resistant Paenibacillus silvae NC2 from Gold-Copper mine in ZiJin, China.</title>
        <authorList>
            <person name="Xu J."/>
            <person name="Mazhar H.S."/>
            <person name="Rensing C."/>
        </authorList>
    </citation>
    <scope>NUCLEOTIDE SEQUENCE [LARGE SCALE GENOMIC DNA]</scope>
    <source>
        <strain evidence="6 7">NC2</strain>
    </source>
</reference>
<feature type="signal peptide" evidence="5">
    <location>
        <begin position="1"/>
        <end position="18"/>
    </location>
</feature>
<evidence type="ECO:0000256" key="2">
    <source>
        <dbReference type="ARBA" id="ARBA00022448"/>
    </source>
</evidence>
<comment type="similarity">
    <text evidence="1 5">Belongs to the bacterial solute-binding protein 1 family.</text>
</comment>
<keyword evidence="5" id="KW-1003">Cell membrane</keyword>
<keyword evidence="5" id="KW-0472">Membrane</keyword>
<organism evidence="6 7">
    <name type="scientific">Paenibacillus silvae</name>
    <dbReference type="NCBI Taxonomy" id="1325358"/>
    <lineage>
        <taxon>Bacteria</taxon>
        <taxon>Bacillati</taxon>
        <taxon>Bacillota</taxon>
        <taxon>Bacilli</taxon>
        <taxon>Bacillales</taxon>
        <taxon>Paenibacillaceae</taxon>
        <taxon>Paenibacillus</taxon>
    </lineage>
</organism>
<dbReference type="Proteomes" id="UP000249204">
    <property type="component" value="Unassembled WGS sequence"/>
</dbReference>
<proteinExistence type="inferred from homology"/>
<evidence type="ECO:0000256" key="3">
    <source>
        <dbReference type="ARBA" id="ARBA00022597"/>
    </source>
</evidence>
<keyword evidence="2 5" id="KW-0813">Transport</keyword>
<keyword evidence="4 5" id="KW-0732">Signal</keyword>
<name>A0A2W6N939_9BACL</name>
<dbReference type="SUPFAM" id="SSF53850">
    <property type="entry name" value="Periplasmic binding protein-like II"/>
    <property type="match status" value="1"/>
</dbReference>
<dbReference type="Pfam" id="PF13416">
    <property type="entry name" value="SBP_bac_8"/>
    <property type="match status" value="1"/>
</dbReference>
<evidence type="ECO:0000256" key="4">
    <source>
        <dbReference type="ARBA" id="ARBA00022729"/>
    </source>
</evidence>
<evidence type="ECO:0000256" key="1">
    <source>
        <dbReference type="ARBA" id="ARBA00008520"/>
    </source>
</evidence>
<dbReference type="AlphaFoldDB" id="A0A2W6N939"/>
<comment type="caution">
    <text evidence="6">The sequence shown here is derived from an EMBL/GenBank/DDBJ whole genome shotgun (WGS) entry which is preliminary data.</text>
</comment>
<dbReference type="EMBL" id="QKWW01000118">
    <property type="protein sequence ID" value="PZT52241.1"/>
    <property type="molecule type" value="Genomic_DNA"/>
</dbReference>
<dbReference type="GO" id="GO:0042956">
    <property type="term" value="P:maltodextrin transmembrane transport"/>
    <property type="evidence" value="ECO:0007669"/>
    <property type="project" value="TreeGrafter"/>
</dbReference>
<sequence length="430" mass="46721">MRKWQGAVLSIGMAFTLAACSTGGGGEASSPAAPSDNPEETVQLTAENLQPEDGATLVIWEDKNQRSFIEQRVKKFEEKYGVTVKMEELPPTDQVTKLTTDGPAGLAADVVVFPHDKIGSASEAGLILPNDIFEVETAANTSENALKAVTFKDVLYGYPYSVETYALFYNKALVPEAPKSFDEIIDFAKTFNNTKSNQYALMWELQQFYYNYAFLASQGGYIFGDNGMDSSDLGLNNEGAQKGGEFLQKLKAEVLPLKMGDVNYDIKKGLFSSGKLAMDINGPWTIADYRTAGIDFGVAPLPAIDGKPMTSFSGVKAYYVNAFTQYPNASKLLAAFLSNEEAQMENFDMNGTLPANKNVAADAKVQEDSINKAFLEQFNNSTPMPSLPAMDSVWGPITSAITDIWDSGKDVKASLDNAVKQIKESLATVQ</sequence>
<protein>
    <recommendedName>
        <fullName evidence="5">Maltodextrin-binding protein</fullName>
    </recommendedName>
</protein>
<dbReference type="GO" id="GO:1901982">
    <property type="term" value="F:maltose binding"/>
    <property type="evidence" value="ECO:0007669"/>
    <property type="project" value="TreeGrafter"/>
</dbReference>
<dbReference type="PRINTS" id="PR00181">
    <property type="entry name" value="MALTOSEBP"/>
</dbReference>
<keyword evidence="5" id="KW-0449">Lipoprotein</keyword>
<gene>
    <name evidence="6" type="ORF">DN757_28365</name>
</gene>
<accession>A0A2W6N939</accession>
<dbReference type="Gene3D" id="3.40.190.10">
    <property type="entry name" value="Periplasmic binding protein-like II"/>
    <property type="match status" value="2"/>
</dbReference>
<keyword evidence="3 5" id="KW-0762">Sugar transport</keyword>
<dbReference type="GO" id="GO:0015768">
    <property type="term" value="P:maltose transport"/>
    <property type="evidence" value="ECO:0007669"/>
    <property type="project" value="TreeGrafter"/>
</dbReference>
<dbReference type="PANTHER" id="PTHR30061:SF50">
    <property type="entry name" value="MALTOSE_MALTODEXTRIN-BINDING PERIPLASMIC PROTEIN"/>
    <property type="match status" value="1"/>
</dbReference>